<evidence type="ECO:0000259" key="6">
    <source>
        <dbReference type="PROSITE" id="PS50222"/>
    </source>
</evidence>
<evidence type="ECO:0000256" key="1">
    <source>
        <dbReference type="ARBA" id="ARBA00003291"/>
    </source>
</evidence>
<evidence type="ECO:0000313" key="8">
    <source>
        <dbReference type="Proteomes" id="UP000230069"/>
    </source>
</evidence>
<dbReference type="CDD" id="cd00051">
    <property type="entry name" value="EFh"/>
    <property type="match status" value="2"/>
</dbReference>
<feature type="compositionally biased region" description="Polar residues" evidence="5">
    <location>
        <begin position="15"/>
        <end position="25"/>
    </location>
</feature>
<dbReference type="PROSITE" id="PS00018">
    <property type="entry name" value="EF_HAND_1"/>
    <property type="match status" value="4"/>
</dbReference>
<dbReference type="GO" id="GO:0005509">
    <property type="term" value="F:calcium ion binding"/>
    <property type="evidence" value="ECO:0007669"/>
    <property type="project" value="InterPro"/>
</dbReference>
<dbReference type="OrthoDB" id="26525at2759"/>
<dbReference type="PROSITE" id="PS50222">
    <property type="entry name" value="EF_HAND_2"/>
    <property type="match status" value="4"/>
</dbReference>
<dbReference type="EMBL" id="KZ305041">
    <property type="protein sequence ID" value="PIA40825.1"/>
    <property type="molecule type" value="Genomic_DNA"/>
</dbReference>
<feature type="region of interest" description="Disordered" evidence="5">
    <location>
        <begin position="1"/>
        <end position="25"/>
    </location>
</feature>
<dbReference type="Proteomes" id="UP000230069">
    <property type="component" value="Unassembled WGS sequence"/>
</dbReference>
<dbReference type="AlphaFoldDB" id="A0A2G5DBC1"/>
<dbReference type="InterPro" id="IPR018247">
    <property type="entry name" value="EF_Hand_1_Ca_BS"/>
</dbReference>
<feature type="domain" description="EF-hand" evidence="6">
    <location>
        <begin position="150"/>
        <end position="185"/>
    </location>
</feature>
<reference evidence="7 8" key="1">
    <citation type="submission" date="2017-09" db="EMBL/GenBank/DDBJ databases">
        <title>WGS assembly of Aquilegia coerulea Goldsmith.</title>
        <authorList>
            <person name="Hodges S."/>
            <person name="Kramer E."/>
            <person name="Nordborg M."/>
            <person name="Tomkins J."/>
            <person name="Borevitz J."/>
            <person name="Derieg N."/>
            <person name="Yan J."/>
            <person name="Mihaltcheva S."/>
            <person name="Hayes R.D."/>
            <person name="Rokhsar D."/>
        </authorList>
    </citation>
    <scope>NUCLEOTIDE SEQUENCE [LARGE SCALE GENOMIC DNA]</scope>
    <source>
        <strain evidence="8">cv. Goldsmith</strain>
    </source>
</reference>
<name>A0A2G5DBC1_AQUCA</name>
<evidence type="ECO:0000256" key="4">
    <source>
        <dbReference type="ARBA" id="ARBA00022837"/>
    </source>
</evidence>
<keyword evidence="2" id="KW-0479">Metal-binding</keyword>
<dbReference type="Pfam" id="PF13499">
    <property type="entry name" value="EF-hand_7"/>
    <property type="match status" value="2"/>
</dbReference>
<evidence type="ECO:0000256" key="3">
    <source>
        <dbReference type="ARBA" id="ARBA00022737"/>
    </source>
</evidence>
<dbReference type="SUPFAM" id="SSF47473">
    <property type="entry name" value="EF-hand"/>
    <property type="match status" value="1"/>
</dbReference>
<evidence type="ECO:0000313" key="7">
    <source>
        <dbReference type="EMBL" id="PIA40825.1"/>
    </source>
</evidence>
<dbReference type="InterPro" id="IPR039647">
    <property type="entry name" value="EF_hand_pair_protein_CML-like"/>
</dbReference>
<sequence length="186" mass="20650">MGLRSFLARRKKSKSNGGENPFRSLSLSSRNIMNTSPQTETQIEELKHVFEKFDVNGDGKISQFELGSIMGSLGHSATEEELQRMIEEVDSDGDGFIDLNEFIELNTNGVDSAKILDDLKNAFLIFDMDGNGSISPEELQKVMKSLGESCSMDECRKMISGVDVDGDGMINFEEFKVMMMGPQQEA</sequence>
<accession>A0A2G5DBC1</accession>
<dbReference type="PANTHER" id="PTHR10891">
    <property type="entry name" value="EF-HAND CALCIUM-BINDING DOMAIN CONTAINING PROTEIN"/>
    <property type="match status" value="1"/>
</dbReference>
<dbReference type="FunFam" id="1.10.238.10:FF:000336">
    <property type="entry name" value="HLH domain-containing protein"/>
    <property type="match status" value="1"/>
</dbReference>
<dbReference type="Gene3D" id="1.10.238.10">
    <property type="entry name" value="EF-hand"/>
    <property type="match status" value="2"/>
</dbReference>
<proteinExistence type="predicted"/>
<feature type="domain" description="EF-hand" evidence="6">
    <location>
        <begin position="77"/>
        <end position="112"/>
    </location>
</feature>
<keyword evidence="8" id="KW-1185">Reference proteome</keyword>
<feature type="domain" description="EF-hand" evidence="6">
    <location>
        <begin position="41"/>
        <end position="76"/>
    </location>
</feature>
<keyword evidence="3" id="KW-0677">Repeat</keyword>
<organism evidence="7 8">
    <name type="scientific">Aquilegia coerulea</name>
    <name type="common">Rocky mountain columbine</name>
    <dbReference type="NCBI Taxonomy" id="218851"/>
    <lineage>
        <taxon>Eukaryota</taxon>
        <taxon>Viridiplantae</taxon>
        <taxon>Streptophyta</taxon>
        <taxon>Embryophyta</taxon>
        <taxon>Tracheophyta</taxon>
        <taxon>Spermatophyta</taxon>
        <taxon>Magnoliopsida</taxon>
        <taxon>Ranunculales</taxon>
        <taxon>Ranunculaceae</taxon>
        <taxon>Thalictroideae</taxon>
        <taxon>Aquilegia</taxon>
    </lineage>
</organism>
<gene>
    <name evidence="7" type="ORF">AQUCO_02400114v1</name>
</gene>
<evidence type="ECO:0000256" key="2">
    <source>
        <dbReference type="ARBA" id="ARBA00022723"/>
    </source>
</evidence>
<dbReference type="InterPro" id="IPR002048">
    <property type="entry name" value="EF_hand_dom"/>
</dbReference>
<dbReference type="InParanoid" id="A0A2G5DBC1"/>
<dbReference type="FunCoup" id="A0A2G5DBC1">
    <property type="interactions" value="183"/>
</dbReference>
<comment type="function">
    <text evidence="1">Potential calcium sensor.</text>
</comment>
<keyword evidence="4" id="KW-0106">Calcium</keyword>
<protein>
    <recommendedName>
        <fullName evidence="6">EF-hand domain-containing protein</fullName>
    </recommendedName>
</protein>
<dbReference type="SMART" id="SM00054">
    <property type="entry name" value="EFh"/>
    <property type="match status" value="4"/>
</dbReference>
<dbReference type="FunFam" id="1.10.238.10:FF:000089">
    <property type="entry name" value="calmodulin-like protein 3"/>
    <property type="match status" value="1"/>
</dbReference>
<feature type="domain" description="EF-hand" evidence="6">
    <location>
        <begin position="114"/>
        <end position="149"/>
    </location>
</feature>
<evidence type="ECO:0000256" key="5">
    <source>
        <dbReference type="SAM" id="MobiDB-lite"/>
    </source>
</evidence>
<dbReference type="InterPro" id="IPR011992">
    <property type="entry name" value="EF-hand-dom_pair"/>
</dbReference>
<dbReference type="STRING" id="218851.A0A2G5DBC1"/>